<organism evidence="15 16">
    <name type="scientific">Xenopus laevis</name>
    <name type="common">African clawed frog</name>
    <dbReference type="NCBI Taxonomy" id="8355"/>
    <lineage>
        <taxon>Eukaryota</taxon>
        <taxon>Metazoa</taxon>
        <taxon>Chordata</taxon>
        <taxon>Craniata</taxon>
        <taxon>Vertebrata</taxon>
        <taxon>Euteleostomi</taxon>
        <taxon>Amphibia</taxon>
        <taxon>Batrachia</taxon>
        <taxon>Anura</taxon>
        <taxon>Pipoidea</taxon>
        <taxon>Pipidae</taxon>
        <taxon>Xenopodinae</taxon>
        <taxon>Xenopus</taxon>
        <taxon>Xenopus</taxon>
    </lineage>
</organism>
<dbReference type="Gene3D" id="1.20.1070.10">
    <property type="entry name" value="Rhodopsin 7-helix transmembrane proteins"/>
    <property type="match status" value="1"/>
</dbReference>
<dbReference type="PRINTS" id="PR00237">
    <property type="entry name" value="GPCRRHODOPSN"/>
</dbReference>
<evidence type="ECO:0000256" key="13">
    <source>
        <dbReference type="RuleBase" id="RU363047"/>
    </source>
</evidence>
<dbReference type="FunFam" id="1.10.1220.70:FF:000001">
    <property type="entry name" value="Olfactory receptor"/>
    <property type="match status" value="1"/>
</dbReference>
<dbReference type="Pfam" id="PF13853">
    <property type="entry name" value="7tm_4"/>
    <property type="match status" value="1"/>
</dbReference>
<dbReference type="PANTHER" id="PTHR26452">
    <property type="entry name" value="OLFACTORY RECEPTOR"/>
    <property type="match status" value="1"/>
</dbReference>
<dbReference type="InterPro" id="IPR000276">
    <property type="entry name" value="GPCR_Rhodpsn"/>
</dbReference>
<feature type="transmembrane region" description="Helical" evidence="13">
    <location>
        <begin position="59"/>
        <end position="77"/>
    </location>
</feature>
<dbReference type="EMBL" id="CM004467">
    <property type="protein sequence ID" value="OCT98088.1"/>
    <property type="molecule type" value="Genomic_DNA"/>
</dbReference>
<reference evidence="16" key="1">
    <citation type="journal article" date="2016" name="Nature">
        <title>Genome evolution in the allotetraploid frog Xenopus laevis.</title>
        <authorList>
            <person name="Session A.M."/>
            <person name="Uno Y."/>
            <person name="Kwon T."/>
            <person name="Chapman J.A."/>
            <person name="Toyoda A."/>
            <person name="Takahashi S."/>
            <person name="Fukui A."/>
            <person name="Hikosaka A."/>
            <person name="Suzuki A."/>
            <person name="Kondo M."/>
            <person name="van Heeringen S.J."/>
            <person name="Quigley I."/>
            <person name="Heinz S."/>
            <person name="Ogino H."/>
            <person name="Ochi H."/>
            <person name="Hellsten U."/>
            <person name="Lyons J.B."/>
            <person name="Simakov O."/>
            <person name="Putnam N."/>
            <person name="Stites J."/>
            <person name="Kuroki Y."/>
            <person name="Tanaka T."/>
            <person name="Michiue T."/>
            <person name="Watanabe M."/>
            <person name="Bogdanovic O."/>
            <person name="Lister R."/>
            <person name="Georgiou G."/>
            <person name="Paranjpe S.S."/>
            <person name="van Kruijsbergen I."/>
            <person name="Shu S."/>
            <person name="Carlson J."/>
            <person name="Kinoshita T."/>
            <person name="Ohta Y."/>
            <person name="Mawaribuchi S."/>
            <person name="Jenkins J."/>
            <person name="Grimwood J."/>
            <person name="Schmutz J."/>
            <person name="Mitros T."/>
            <person name="Mozaffari S.V."/>
            <person name="Suzuki Y."/>
            <person name="Haramoto Y."/>
            <person name="Yamamoto T.S."/>
            <person name="Takagi C."/>
            <person name="Heald R."/>
            <person name="Miller K."/>
            <person name="Haudenschild C."/>
            <person name="Kitzman J."/>
            <person name="Nakayama T."/>
            <person name="Izutsu Y."/>
            <person name="Robert J."/>
            <person name="Fortriede J."/>
            <person name="Burns K."/>
            <person name="Lotay V."/>
            <person name="Karimi K."/>
            <person name="Yasuoka Y."/>
            <person name="Dichmann D.S."/>
            <person name="Flajnik M.F."/>
            <person name="Houston D.W."/>
            <person name="Shendure J."/>
            <person name="DuPasquier L."/>
            <person name="Vize P.D."/>
            <person name="Zorn A.M."/>
            <person name="Ito M."/>
            <person name="Marcotte E.M."/>
            <person name="Wallingford J.B."/>
            <person name="Ito Y."/>
            <person name="Asashima M."/>
            <person name="Ueno N."/>
            <person name="Matsuda Y."/>
            <person name="Veenstra G.J."/>
            <person name="Fujiyama A."/>
            <person name="Harland R.M."/>
            <person name="Taira M."/>
            <person name="Rokhsar D.S."/>
        </authorList>
    </citation>
    <scope>NUCLEOTIDE SEQUENCE [LARGE SCALE GENOMIC DNA]</scope>
    <source>
        <strain evidence="16">J</strain>
    </source>
</reference>
<dbReference type="GO" id="GO:0005886">
    <property type="term" value="C:plasma membrane"/>
    <property type="evidence" value="ECO:0007669"/>
    <property type="project" value="UniProtKB-SubCell"/>
</dbReference>
<keyword evidence="7 13" id="KW-1133">Transmembrane helix</keyword>
<dbReference type="SUPFAM" id="SSF81321">
    <property type="entry name" value="Family A G protein-coupled receptor-like"/>
    <property type="match status" value="1"/>
</dbReference>
<evidence type="ECO:0000256" key="7">
    <source>
        <dbReference type="ARBA" id="ARBA00022989"/>
    </source>
</evidence>
<keyword evidence="4 13" id="KW-0716">Sensory transduction</keyword>
<evidence type="ECO:0000256" key="9">
    <source>
        <dbReference type="ARBA" id="ARBA00023136"/>
    </source>
</evidence>
<feature type="transmembrane region" description="Helical" evidence="13">
    <location>
        <begin position="245"/>
        <end position="262"/>
    </location>
</feature>
<keyword evidence="8 12" id="KW-0297">G-protein coupled receptor</keyword>
<dbReference type="FunFam" id="1.20.1070.10:FF:000001">
    <property type="entry name" value="Olfactory receptor"/>
    <property type="match status" value="1"/>
</dbReference>
<dbReference type="AlphaFoldDB" id="A0A974I1L2"/>
<sequence length="338" mass="38541">MLVNQSFLADFVLLGFSVSEQFEPFLFTLFLCIYLLSLVCNFLIMTVVSNDLKLHSPMYLFISVFSFIEVCYTSVIFPRLLHDLCSEDKSISLSFCIAQFYFLFAFGSIENFLLASMAYDRYMAICNPLRYLNIMTQKMCMFLVLGSFLGGILAPLVPAAYLSVLSFCGSNHIDHFYCDFPPLVHLFCRLDKVLIVESLFFFLACVVILGNFIFIGISYGLVIATTVKISSSTGTMKTLSTCSSHLTVVGIFYGSIIFMYVRSDITSPTQSDKLVSLLYCVITPSLNPLIYGLRNEELKKALKRTWQRIHFSEIRIWLFILLNVHLNDKDKQKHSKIK</sequence>
<dbReference type="CDD" id="cd13954">
    <property type="entry name" value="7tmA_OR"/>
    <property type="match status" value="1"/>
</dbReference>
<evidence type="ECO:0000313" key="16">
    <source>
        <dbReference type="Proteomes" id="UP000694892"/>
    </source>
</evidence>
<name>A0A974I1L2_XENLA</name>
<evidence type="ECO:0000256" key="4">
    <source>
        <dbReference type="ARBA" id="ARBA00022606"/>
    </source>
</evidence>
<feature type="transmembrane region" description="Helical" evidence="13">
    <location>
        <begin position="199"/>
        <end position="224"/>
    </location>
</feature>
<gene>
    <name evidence="15" type="ORF">XELAEV_18010316mg</name>
</gene>
<evidence type="ECO:0000256" key="3">
    <source>
        <dbReference type="ARBA" id="ARBA00022475"/>
    </source>
</evidence>
<dbReference type="GO" id="GO:0004930">
    <property type="term" value="F:G protein-coupled receptor activity"/>
    <property type="evidence" value="ECO:0007669"/>
    <property type="project" value="UniProtKB-KW"/>
</dbReference>
<evidence type="ECO:0000256" key="10">
    <source>
        <dbReference type="ARBA" id="ARBA00023170"/>
    </source>
</evidence>
<evidence type="ECO:0000256" key="1">
    <source>
        <dbReference type="ARBA" id="ARBA00004651"/>
    </source>
</evidence>
<evidence type="ECO:0000256" key="11">
    <source>
        <dbReference type="ARBA" id="ARBA00023224"/>
    </source>
</evidence>
<feature type="transmembrane region" description="Helical" evidence="13">
    <location>
        <begin position="25"/>
        <end position="47"/>
    </location>
</feature>
<evidence type="ECO:0000256" key="12">
    <source>
        <dbReference type="RuleBase" id="RU000688"/>
    </source>
</evidence>
<keyword evidence="10 12" id="KW-0675">Receptor</keyword>
<comment type="subcellular location">
    <subcellularLocation>
        <location evidence="1 13">Cell membrane</location>
        <topology evidence="1 13">Multi-pass membrane protein</topology>
    </subcellularLocation>
</comment>
<keyword evidence="11 12" id="KW-0807">Transducer</keyword>
<feature type="transmembrane region" description="Helical" evidence="13">
    <location>
        <begin position="97"/>
        <end position="119"/>
    </location>
</feature>
<evidence type="ECO:0000313" key="15">
    <source>
        <dbReference type="EMBL" id="OCT98088.1"/>
    </source>
</evidence>
<evidence type="ECO:0000256" key="2">
    <source>
        <dbReference type="ARBA" id="ARBA00010663"/>
    </source>
</evidence>
<dbReference type="PROSITE" id="PS50262">
    <property type="entry name" value="G_PROTEIN_RECEP_F1_2"/>
    <property type="match status" value="1"/>
</dbReference>
<dbReference type="InterPro" id="IPR017452">
    <property type="entry name" value="GPCR_Rhodpsn_7TM"/>
</dbReference>
<dbReference type="PRINTS" id="PR00245">
    <property type="entry name" value="OLFACTORYR"/>
</dbReference>
<accession>A0A974I1L2</accession>
<keyword evidence="5 12" id="KW-0812">Transmembrane</keyword>
<evidence type="ECO:0000256" key="8">
    <source>
        <dbReference type="ARBA" id="ARBA00023040"/>
    </source>
</evidence>
<dbReference type="GO" id="GO:0004984">
    <property type="term" value="F:olfactory receptor activity"/>
    <property type="evidence" value="ECO:0007669"/>
    <property type="project" value="InterPro"/>
</dbReference>
<comment type="similarity">
    <text evidence="2 12">Belongs to the G-protein coupled receptor 1 family.</text>
</comment>
<dbReference type="InterPro" id="IPR050516">
    <property type="entry name" value="Olfactory_GPCR"/>
</dbReference>
<protein>
    <recommendedName>
        <fullName evidence="13">Olfactory receptor</fullName>
    </recommendedName>
</protein>
<feature type="domain" description="G-protein coupled receptors family 1 profile" evidence="14">
    <location>
        <begin position="40"/>
        <end position="291"/>
    </location>
</feature>
<evidence type="ECO:0000256" key="5">
    <source>
        <dbReference type="ARBA" id="ARBA00022692"/>
    </source>
</evidence>
<keyword evidence="9 13" id="KW-0472">Membrane</keyword>
<evidence type="ECO:0000256" key="6">
    <source>
        <dbReference type="ARBA" id="ARBA00022725"/>
    </source>
</evidence>
<feature type="transmembrane region" description="Helical" evidence="13">
    <location>
        <begin position="140"/>
        <end position="161"/>
    </location>
</feature>
<dbReference type="Proteomes" id="UP000694892">
    <property type="component" value="Chromosome 1S"/>
</dbReference>
<keyword evidence="3 13" id="KW-1003">Cell membrane</keyword>
<proteinExistence type="inferred from homology"/>
<dbReference type="PROSITE" id="PS00237">
    <property type="entry name" value="G_PROTEIN_RECEP_F1_1"/>
    <property type="match status" value="1"/>
</dbReference>
<dbReference type="OMA" id="FSEIRIW"/>
<evidence type="ECO:0000259" key="14">
    <source>
        <dbReference type="PROSITE" id="PS50262"/>
    </source>
</evidence>
<dbReference type="InterPro" id="IPR000725">
    <property type="entry name" value="Olfact_rcpt"/>
</dbReference>
<feature type="transmembrane region" description="Helical" evidence="13">
    <location>
        <begin position="274"/>
        <end position="293"/>
    </location>
</feature>
<keyword evidence="6 13" id="KW-0552">Olfaction</keyword>